<dbReference type="Proteomes" id="UP000077255">
    <property type="component" value="Chromosome"/>
</dbReference>
<dbReference type="SUPFAM" id="SSF103515">
    <property type="entry name" value="Autotransporter"/>
    <property type="match status" value="1"/>
</dbReference>
<dbReference type="CDD" id="cd01847">
    <property type="entry name" value="Triacylglycerol_lipase_like"/>
    <property type="match status" value="1"/>
</dbReference>
<dbReference type="NCBIfam" id="TIGR01414">
    <property type="entry name" value="autotrans_barl"/>
    <property type="match status" value="1"/>
</dbReference>
<dbReference type="GO" id="GO:0019867">
    <property type="term" value="C:outer membrane"/>
    <property type="evidence" value="ECO:0007669"/>
    <property type="project" value="InterPro"/>
</dbReference>
<dbReference type="PATRIC" id="fig|445710.3.peg.3088"/>
<dbReference type="PIRSF" id="PIRSF037375">
    <property type="entry name" value="Autotrns_EstA"/>
    <property type="match status" value="1"/>
</dbReference>
<dbReference type="RefSeq" id="WP_063673563.1">
    <property type="nucleotide sequence ID" value="NZ_CP014841.1"/>
</dbReference>
<dbReference type="InterPro" id="IPR005546">
    <property type="entry name" value="Autotransporte_beta"/>
</dbReference>
<dbReference type="PROSITE" id="PS01098">
    <property type="entry name" value="LIPASE_GDSL_SER"/>
    <property type="match status" value="1"/>
</dbReference>
<feature type="active site" evidence="4">
    <location>
        <position position="286"/>
    </location>
</feature>
<evidence type="ECO:0000256" key="5">
    <source>
        <dbReference type="SAM" id="SignalP"/>
    </source>
</evidence>
<dbReference type="PROSITE" id="PS51208">
    <property type="entry name" value="AUTOTRANSPORTER"/>
    <property type="match status" value="1"/>
</dbReference>
<dbReference type="PANTHER" id="PTHR45648">
    <property type="entry name" value="GDSL LIPASE/ACYLHYDROLASE FAMILY PROTEIN (AFU_ORTHOLOGUE AFUA_4G14700)"/>
    <property type="match status" value="1"/>
</dbReference>
<dbReference type="SMART" id="SM00869">
    <property type="entry name" value="Autotransporter"/>
    <property type="match status" value="1"/>
</dbReference>
<organism evidence="7 8">
    <name type="scientific">Dyella thiooxydans</name>
    <dbReference type="NCBI Taxonomy" id="445710"/>
    <lineage>
        <taxon>Bacteria</taxon>
        <taxon>Pseudomonadati</taxon>
        <taxon>Pseudomonadota</taxon>
        <taxon>Gammaproteobacteria</taxon>
        <taxon>Lysobacterales</taxon>
        <taxon>Rhodanobacteraceae</taxon>
        <taxon>Dyella</taxon>
    </lineage>
</organism>
<dbReference type="InterPro" id="IPR036514">
    <property type="entry name" value="SGNH_hydro_sf"/>
</dbReference>
<evidence type="ECO:0000259" key="6">
    <source>
        <dbReference type="PROSITE" id="PS51208"/>
    </source>
</evidence>
<dbReference type="InterPro" id="IPR051058">
    <property type="entry name" value="GDSL_Est/Lipase"/>
</dbReference>
<dbReference type="SUPFAM" id="SSF52266">
    <property type="entry name" value="SGNH hydrolase"/>
    <property type="match status" value="1"/>
</dbReference>
<proteinExistence type="inferred from homology"/>
<reference evidence="7 8" key="1">
    <citation type="submission" date="2016-02" db="EMBL/GenBank/DDBJ databases">
        <title>Complete genome sequencing and analysis of ATSB10, Dyella thiooxydans isolated from rhizosphere soil of sunflower (Helianthus annuus L.).</title>
        <authorList>
            <person name="Lee Y."/>
            <person name="Hwangbo K."/>
            <person name="Chung H."/>
            <person name="Yoo J."/>
            <person name="Kim K.Y."/>
            <person name="Sa T.M."/>
            <person name="Um Y."/>
            <person name="Madhaiyan M."/>
        </authorList>
    </citation>
    <scope>NUCLEOTIDE SEQUENCE [LARGE SCALE GENOMIC DNA]</scope>
    <source>
        <strain evidence="7 8">ATSB10</strain>
    </source>
</reference>
<accession>A0A160N4T7</accession>
<feature type="signal peptide" evidence="5">
    <location>
        <begin position="1"/>
        <end position="23"/>
    </location>
</feature>
<protein>
    <recommendedName>
        <fullName evidence="6">Autotransporter domain-containing protein</fullName>
    </recommendedName>
</protein>
<gene>
    <name evidence="7" type="ORF">ATSB10_30880</name>
</gene>
<name>A0A160N4T7_9GAMM</name>
<evidence type="ECO:0000313" key="7">
    <source>
        <dbReference type="EMBL" id="AND70542.1"/>
    </source>
</evidence>
<dbReference type="Gene3D" id="2.40.128.130">
    <property type="entry name" value="Autotransporter beta-domain"/>
    <property type="match status" value="1"/>
</dbReference>
<keyword evidence="2 5" id="KW-0732">Signal</keyword>
<dbReference type="Pfam" id="PF00657">
    <property type="entry name" value="Lipase_GDSL"/>
    <property type="match status" value="1"/>
</dbReference>
<evidence type="ECO:0000256" key="2">
    <source>
        <dbReference type="ARBA" id="ARBA00022729"/>
    </source>
</evidence>
<feature type="active site" evidence="4">
    <location>
        <position position="283"/>
    </location>
</feature>
<dbReference type="InterPro" id="IPR006315">
    <property type="entry name" value="OM_autotransptr_brl_dom"/>
</dbReference>
<dbReference type="InterPro" id="IPR036709">
    <property type="entry name" value="Autotransporte_beta_dom_sf"/>
</dbReference>
<dbReference type="AlphaFoldDB" id="A0A160N4T7"/>
<feature type="chain" id="PRO_5007817762" description="Autotransporter domain-containing protein" evidence="5">
    <location>
        <begin position="24"/>
        <end position="616"/>
    </location>
</feature>
<dbReference type="EMBL" id="CP014841">
    <property type="protein sequence ID" value="AND70542.1"/>
    <property type="molecule type" value="Genomic_DNA"/>
</dbReference>
<dbReference type="GO" id="GO:0006629">
    <property type="term" value="P:lipid metabolic process"/>
    <property type="evidence" value="ECO:0007669"/>
    <property type="project" value="InterPro"/>
</dbReference>
<dbReference type="STRING" id="445710.ATSB10_30880"/>
<evidence type="ECO:0000256" key="4">
    <source>
        <dbReference type="PIRSR" id="PIRSR037375-1"/>
    </source>
</evidence>
<feature type="active site" description="Nucleophile" evidence="4">
    <location>
        <position position="35"/>
    </location>
</feature>
<dbReference type="InterPro" id="IPR017186">
    <property type="entry name" value="Lipase_autotranspt_EstA"/>
</dbReference>
<evidence type="ECO:0000256" key="1">
    <source>
        <dbReference type="ARBA" id="ARBA00008668"/>
    </source>
</evidence>
<evidence type="ECO:0000256" key="3">
    <source>
        <dbReference type="ARBA" id="ARBA00022801"/>
    </source>
</evidence>
<dbReference type="GO" id="GO:0016298">
    <property type="term" value="F:lipase activity"/>
    <property type="evidence" value="ECO:0007669"/>
    <property type="project" value="InterPro"/>
</dbReference>
<sequence length="616" mass="63299">MPRTRLLVGAVVAGLLASQAASATQFSQVVIIGDSLSDGGNLSLALGAPSPTRFTTNPGETAAELVADGLGHPTTASLLGGTNFAFGGAGLVNNSSAGPIPTLPQQLGMYLTATGGQADPNALYQVWGGANDIFYLTATTTDTTALVTGTATAAQTELGLLGQLQAAGGRYVVVYNLPDIGKTPSAMAGGAAASAGATQLSVIYNSTLSSGLSQLSAGGLNVIPVNTYGLINEVIANPGAYGFSNVTDAACGLTSSSVQCGPQGSGLPYSYAAGTDQTYLFADGVHPTTAAHRLLSQVVLAEIAAPGQVSMLGEAPLASTAAQYRAIRNEMLADGQGSGTRMFAALDYGHQRFDATDASPKTTSNNANLTVGADVRTGDHTTVGVSLGLGQNKADFRGNTGGYKLQDISGQLFATYSNGGGYVGGFASFGQSNFKDIERRIQIGPALRVESGKADGSHLGGGVEGGWWFNVGQSLKTGPFAHVEWQTIKVNGYSENGSDSTAMYFGRQQRDALISSLGWRLMGSWKVNDLQMAPFVELAWNHDSKADPRTVMAGLNTMGGTFALSGFVPDKTWGSADIGLSAQLTPSVSSWISVNSRFSDSTQKNTGVNLGFKVAF</sequence>
<keyword evidence="3" id="KW-0378">Hydrolase</keyword>
<comment type="similarity">
    <text evidence="1">Belongs to the 'GDSL' lipolytic enzyme family.</text>
</comment>
<evidence type="ECO:0000313" key="8">
    <source>
        <dbReference type="Proteomes" id="UP000077255"/>
    </source>
</evidence>
<dbReference type="PANTHER" id="PTHR45648:SF5">
    <property type="entry name" value="OS04G0577300 PROTEIN"/>
    <property type="match status" value="1"/>
</dbReference>
<dbReference type="Pfam" id="PF03797">
    <property type="entry name" value="Autotransporter"/>
    <property type="match status" value="1"/>
</dbReference>
<dbReference type="KEGG" id="dtx:ATSB10_30880"/>
<dbReference type="InterPro" id="IPR001087">
    <property type="entry name" value="GDSL"/>
</dbReference>
<dbReference type="OrthoDB" id="5292073at2"/>
<dbReference type="Gene3D" id="3.40.50.1110">
    <property type="entry name" value="SGNH hydrolase"/>
    <property type="match status" value="1"/>
</dbReference>
<feature type="domain" description="Autotransporter" evidence="6">
    <location>
        <begin position="335"/>
        <end position="616"/>
    </location>
</feature>
<keyword evidence="8" id="KW-1185">Reference proteome</keyword>
<dbReference type="InterPro" id="IPR008265">
    <property type="entry name" value="Lipase_GDSL_AS"/>
</dbReference>